<dbReference type="GO" id="GO:0000166">
    <property type="term" value="F:nucleotide binding"/>
    <property type="evidence" value="ECO:0007669"/>
    <property type="project" value="UniProtKB-KW"/>
</dbReference>
<dbReference type="AlphaFoldDB" id="A0A1J5FM35"/>
<dbReference type="InterPro" id="IPR051325">
    <property type="entry name" value="Nudix_hydrolase_domain"/>
</dbReference>
<dbReference type="InterPro" id="IPR020084">
    <property type="entry name" value="NUDIX_hydrolase_CS"/>
</dbReference>
<keyword evidence="3" id="KW-0547">Nucleotide-binding</keyword>
<dbReference type="Pfam" id="PF00293">
    <property type="entry name" value="NUDIX"/>
    <property type="match status" value="1"/>
</dbReference>
<dbReference type="GO" id="GO:0004081">
    <property type="term" value="F:bis(5'-nucleosyl)-tetraphosphatase (asymmetrical) activity"/>
    <property type="evidence" value="ECO:0007669"/>
    <property type="project" value="TreeGrafter"/>
</dbReference>
<dbReference type="GO" id="GO:0006754">
    <property type="term" value="P:ATP biosynthetic process"/>
    <property type="evidence" value="ECO:0007669"/>
    <property type="project" value="TreeGrafter"/>
</dbReference>
<dbReference type="GO" id="GO:0006167">
    <property type="term" value="P:AMP biosynthetic process"/>
    <property type="evidence" value="ECO:0007669"/>
    <property type="project" value="TreeGrafter"/>
</dbReference>
<evidence type="ECO:0000313" key="9">
    <source>
        <dbReference type="Proteomes" id="UP000183922"/>
    </source>
</evidence>
<dbReference type="SUPFAM" id="SSF55811">
    <property type="entry name" value="Nudix"/>
    <property type="match status" value="1"/>
</dbReference>
<name>A0A1J5FM35_9BACT</name>
<dbReference type="InterPro" id="IPR020476">
    <property type="entry name" value="Nudix_hydrolase"/>
</dbReference>
<dbReference type="InterPro" id="IPR000086">
    <property type="entry name" value="NUDIX_hydrolase_dom"/>
</dbReference>
<evidence type="ECO:0000256" key="1">
    <source>
        <dbReference type="ARBA" id="ARBA00005582"/>
    </source>
</evidence>
<protein>
    <recommendedName>
        <fullName evidence="2">Bis(5'-nucleosyl)-tetraphosphatase [asymmetrical]</fullName>
    </recommendedName>
    <alternativeName>
        <fullName evidence="5">Diadenosine 5',5'''-P1,P4-tetraphosphate asymmetrical hydrolase</fullName>
    </alternativeName>
</protein>
<comment type="caution">
    <text evidence="8">The sequence shown here is derived from an EMBL/GenBank/DDBJ whole genome shotgun (WGS) entry which is preliminary data.</text>
</comment>
<dbReference type="PANTHER" id="PTHR21340:SF0">
    <property type="entry name" value="BIS(5'-NUCLEOSYL)-TETRAPHOSPHATASE [ASYMMETRICAL]"/>
    <property type="match status" value="1"/>
</dbReference>
<evidence type="ECO:0000256" key="5">
    <source>
        <dbReference type="ARBA" id="ARBA00032644"/>
    </source>
</evidence>
<dbReference type="InterPro" id="IPR015797">
    <property type="entry name" value="NUDIX_hydrolase-like_dom_sf"/>
</dbReference>
<dbReference type="PROSITE" id="PS51462">
    <property type="entry name" value="NUDIX"/>
    <property type="match status" value="1"/>
</dbReference>
<evidence type="ECO:0000313" key="8">
    <source>
        <dbReference type="EMBL" id="OIP56072.1"/>
    </source>
</evidence>
<organism evidence="8 9">
    <name type="scientific">Candidatus Kuenenbacteria bacterium CG2_30_39_24</name>
    <dbReference type="NCBI Taxonomy" id="1805236"/>
    <lineage>
        <taxon>Bacteria</taxon>
        <taxon>Candidatus Kueneniibacteriota</taxon>
    </lineage>
</organism>
<evidence type="ECO:0000256" key="6">
    <source>
        <dbReference type="RuleBase" id="RU003476"/>
    </source>
</evidence>
<comment type="similarity">
    <text evidence="1 6">Belongs to the Nudix hydrolase family.</text>
</comment>
<dbReference type="InterPro" id="IPR003565">
    <property type="entry name" value="Tetra_PHTase"/>
</dbReference>
<dbReference type="PANTHER" id="PTHR21340">
    <property type="entry name" value="DIADENOSINE 5,5-P1,P4-TETRAPHOSPHATE PYROPHOSPHOHYDROLASE MUTT"/>
    <property type="match status" value="1"/>
</dbReference>
<dbReference type="EMBL" id="MNYR01000025">
    <property type="protein sequence ID" value="OIP56072.1"/>
    <property type="molecule type" value="Genomic_DNA"/>
</dbReference>
<dbReference type="PRINTS" id="PR00502">
    <property type="entry name" value="NUDIXFAMILY"/>
</dbReference>
<accession>A0A1J5FM35</accession>
<dbReference type="Gene3D" id="3.90.79.10">
    <property type="entry name" value="Nucleoside Triphosphate Pyrophosphohydrolase"/>
    <property type="match status" value="1"/>
</dbReference>
<evidence type="ECO:0000256" key="2">
    <source>
        <dbReference type="ARBA" id="ARBA00018911"/>
    </source>
</evidence>
<evidence type="ECO:0000259" key="7">
    <source>
        <dbReference type="PROSITE" id="PS51462"/>
    </source>
</evidence>
<dbReference type="STRING" id="1805236.AUK13_01685"/>
<evidence type="ECO:0000256" key="3">
    <source>
        <dbReference type="ARBA" id="ARBA00022741"/>
    </source>
</evidence>
<dbReference type="Proteomes" id="UP000183922">
    <property type="component" value="Unassembled WGS sequence"/>
</dbReference>
<evidence type="ECO:0000256" key="4">
    <source>
        <dbReference type="ARBA" id="ARBA00022801"/>
    </source>
</evidence>
<feature type="domain" description="Nudix hydrolase" evidence="7">
    <location>
        <begin position="1"/>
        <end position="132"/>
    </location>
</feature>
<proteinExistence type="inferred from homology"/>
<sequence length="137" mass="16270">MKVKSCGIIPVLKQNNKIKFLLIQHQAGHWAFPKGGVEQGETEAETAKRELREETGIKDFKTLNDIYFTEKYSFEKDGKKYDKMVRYFLAWVRNSEVKLLKSELQNYRWLEYAEAIKLITYEDAKNILRQVNKYLIQ</sequence>
<keyword evidence="4 6" id="KW-0378">Hydrolase</keyword>
<reference evidence="8 9" key="1">
    <citation type="journal article" date="2016" name="Environ. Microbiol.">
        <title>Genomic resolution of a cold subsurface aquifer community provides metabolic insights for novel microbes adapted to high CO concentrations.</title>
        <authorList>
            <person name="Probst A.J."/>
            <person name="Castelle C.J."/>
            <person name="Singh A."/>
            <person name="Brown C.T."/>
            <person name="Anantharaman K."/>
            <person name="Sharon I."/>
            <person name="Hug L.A."/>
            <person name="Burstein D."/>
            <person name="Emerson J.B."/>
            <person name="Thomas B.C."/>
            <person name="Banfield J.F."/>
        </authorList>
    </citation>
    <scope>NUCLEOTIDE SEQUENCE [LARGE SCALE GENOMIC DNA]</scope>
    <source>
        <strain evidence="8">CG2_30_39_24</strain>
    </source>
</reference>
<dbReference type="PROSITE" id="PS00893">
    <property type="entry name" value="NUDIX_BOX"/>
    <property type="match status" value="1"/>
</dbReference>
<gene>
    <name evidence="8" type="ORF">AUK13_01685</name>
</gene>
<dbReference type="CDD" id="cd03428">
    <property type="entry name" value="NUDIX_Ap4A_Nudt2"/>
    <property type="match status" value="1"/>
</dbReference>